<dbReference type="PROSITE" id="PS50195">
    <property type="entry name" value="PX"/>
    <property type="match status" value="1"/>
</dbReference>
<keyword evidence="7" id="KW-1185">Reference proteome</keyword>
<dbReference type="Pfam" id="PF00787">
    <property type="entry name" value="PX"/>
    <property type="match status" value="1"/>
</dbReference>
<dbReference type="InterPro" id="IPR001683">
    <property type="entry name" value="PX_dom"/>
</dbReference>
<sequence>MAVFERERSAKLTLDDSIPLYCFIETSQNVKDHTEYVIRVQRGPLSDKSWKIMKRYSDFVALDYYLKFTTIELTLPPKKVFGNKEREFIAERQRGLQNYLNSILSYPCLANCLEVKRFLDYENYKENFLEKALEHVSMMFRADPTWQVVEAIPDIGWRIRKEYVLTRQVSNPKGRYVLSWTVYGPDAPLGDKYFQSSLELLSQFQHDFIGKIDRVLSNTSGALVVREFYEGGTLKDIIYKSKPKVSYLKKYASIKKCTPLDYVTIRTYSKQIITTLKYLYEKGYCYGHLHTGNVAVVDGKCKLLDLENFLLGVPSQYRPYYTQYRKIQTLEQIDVYNFGHTLYEMAIGKPLMSPICQSFPIECQPDIRSILESILTSEACKNGLPTLEQLLQHPFLSSAPNTLSTKPIIKIPRKLKESLREAELNFEARLREEQKTISQQKKIEKSRDFHMSDTEKQKRKKALKKSGSIMEKSSENSNVVEEEPKQNGTAPPPPVPQAPPPPAPPSLDSSSETAKSPPENSNRSAFLGSIASFNKTGLKKTTTVDKSAPKL</sequence>
<evidence type="ECO:0000313" key="7">
    <source>
        <dbReference type="Proteomes" id="UP000549394"/>
    </source>
</evidence>
<dbReference type="InterPro" id="IPR003124">
    <property type="entry name" value="WH2_dom"/>
</dbReference>
<dbReference type="SMART" id="SM00312">
    <property type="entry name" value="PX"/>
    <property type="match status" value="1"/>
</dbReference>
<dbReference type="InterPro" id="IPR036871">
    <property type="entry name" value="PX_dom_sf"/>
</dbReference>
<evidence type="ECO:0000256" key="1">
    <source>
        <dbReference type="ARBA" id="ARBA00004496"/>
    </source>
</evidence>
<dbReference type="InterPro" id="IPR051837">
    <property type="entry name" value="SortingNexin/PXDomain-PKLike"/>
</dbReference>
<feature type="compositionally biased region" description="Pro residues" evidence="3">
    <location>
        <begin position="490"/>
        <end position="505"/>
    </location>
</feature>
<dbReference type="GO" id="GO:0005524">
    <property type="term" value="F:ATP binding"/>
    <property type="evidence" value="ECO:0007669"/>
    <property type="project" value="InterPro"/>
</dbReference>
<dbReference type="FunFam" id="3.30.1520.10:FF:000010">
    <property type="entry name" value="PX domain-containing protein kinase-like protein isoform X6"/>
    <property type="match status" value="1"/>
</dbReference>
<dbReference type="Gene3D" id="1.10.510.10">
    <property type="entry name" value="Transferase(Phosphotransferase) domain 1"/>
    <property type="match status" value="1"/>
</dbReference>
<proteinExistence type="predicted"/>
<organism evidence="6 7">
    <name type="scientific">Dimorphilus gyrociliatus</name>
    <dbReference type="NCBI Taxonomy" id="2664684"/>
    <lineage>
        <taxon>Eukaryota</taxon>
        <taxon>Metazoa</taxon>
        <taxon>Spiralia</taxon>
        <taxon>Lophotrochozoa</taxon>
        <taxon>Annelida</taxon>
        <taxon>Polychaeta</taxon>
        <taxon>Polychaeta incertae sedis</taxon>
        <taxon>Dinophilidae</taxon>
        <taxon>Dimorphilus</taxon>
    </lineage>
</organism>
<evidence type="ECO:0000313" key="6">
    <source>
        <dbReference type="EMBL" id="CAD5116165.1"/>
    </source>
</evidence>
<comment type="subcellular location">
    <subcellularLocation>
        <location evidence="1">Cytoplasm</location>
    </subcellularLocation>
</comment>
<accession>A0A7I8VLG2</accession>
<dbReference type="GO" id="GO:0003779">
    <property type="term" value="F:actin binding"/>
    <property type="evidence" value="ECO:0007669"/>
    <property type="project" value="InterPro"/>
</dbReference>
<dbReference type="Pfam" id="PF07714">
    <property type="entry name" value="PK_Tyr_Ser-Thr"/>
    <property type="match status" value="1"/>
</dbReference>
<dbReference type="AlphaFoldDB" id="A0A7I8VLG2"/>
<keyword evidence="2" id="KW-0963">Cytoplasm</keyword>
<dbReference type="Gene3D" id="3.30.1520.10">
    <property type="entry name" value="Phox-like domain"/>
    <property type="match status" value="1"/>
</dbReference>
<feature type="region of interest" description="Disordered" evidence="3">
    <location>
        <begin position="434"/>
        <end position="551"/>
    </location>
</feature>
<evidence type="ECO:0000256" key="3">
    <source>
        <dbReference type="SAM" id="MobiDB-lite"/>
    </source>
</evidence>
<name>A0A7I8VLG2_9ANNE</name>
<dbReference type="SUPFAM" id="SSF56112">
    <property type="entry name" value="Protein kinase-like (PK-like)"/>
    <property type="match status" value="1"/>
</dbReference>
<dbReference type="GO" id="GO:0035091">
    <property type="term" value="F:phosphatidylinositol binding"/>
    <property type="evidence" value="ECO:0007669"/>
    <property type="project" value="InterPro"/>
</dbReference>
<comment type="caution">
    <text evidence="6">The sequence shown here is derived from an EMBL/GenBank/DDBJ whole genome shotgun (WGS) entry which is preliminary data.</text>
</comment>
<dbReference type="GO" id="GO:0004672">
    <property type="term" value="F:protein kinase activity"/>
    <property type="evidence" value="ECO:0007669"/>
    <property type="project" value="InterPro"/>
</dbReference>
<feature type="domain" description="PX" evidence="5">
    <location>
        <begin position="14"/>
        <end position="126"/>
    </location>
</feature>
<dbReference type="GO" id="GO:0005886">
    <property type="term" value="C:plasma membrane"/>
    <property type="evidence" value="ECO:0007669"/>
    <property type="project" value="TreeGrafter"/>
</dbReference>
<dbReference type="GO" id="GO:0045022">
    <property type="term" value="P:early endosome to late endosome transport"/>
    <property type="evidence" value="ECO:0007669"/>
    <property type="project" value="TreeGrafter"/>
</dbReference>
<evidence type="ECO:0000256" key="2">
    <source>
        <dbReference type="ARBA" id="ARBA00022490"/>
    </source>
</evidence>
<feature type="domain" description="Protein kinase" evidence="4">
    <location>
        <begin position="149"/>
        <end position="419"/>
    </location>
</feature>
<dbReference type="Pfam" id="PF02205">
    <property type="entry name" value="WH2"/>
    <property type="match status" value="1"/>
</dbReference>
<dbReference type="EMBL" id="CAJFCJ010000006">
    <property type="protein sequence ID" value="CAD5116165.1"/>
    <property type="molecule type" value="Genomic_DNA"/>
</dbReference>
<dbReference type="CDD" id="cd22062">
    <property type="entry name" value="WH2_DdVASP-like"/>
    <property type="match status" value="1"/>
</dbReference>
<dbReference type="OrthoDB" id="41200at2759"/>
<dbReference type="InterPro" id="IPR001245">
    <property type="entry name" value="Ser-Thr/Tyr_kinase_cat_dom"/>
</dbReference>
<dbReference type="GO" id="GO:0043271">
    <property type="term" value="P:negative regulation of monoatomic ion transport"/>
    <property type="evidence" value="ECO:0007669"/>
    <property type="project" value="TreeGrafter"/>
</dbReference>
<dbReference type="GO" id="GO:0005769">
    <property type="term" value="C:early endosome"/>
    <property type="evidence" value="ECO:0007669"/>
    <property type="project" value="TreeGrafter"/>
</dbReference>
<dbReference type="Proteomes" id="UP000549394">
    <property type="component" value="Unassembled WGS sequence"/>
</dbReference>
<dbReference type="GO" id="GO:0005770">
    <property type="term" value="C:late endosome"/>
    <property type="evidence" value="ECO:0007669"/>
    <property type="project" value="TreeGrafter"/>
</dbReference>
<dbReference type="InterPro" id="IPR011009">
    <property type="entry name" value="Kinase-like_dom_sf"/>
</dbReference>
<dbReference type="SUPFAM" id="SSF64268">
    <property type="entry name" value="PX domain"/>
    <property type="match status" value="1"/>
</dbReference>
<reference evidence="6 7" key="1">
    <citation type="submission" date="2020-08" db="EMBL/GenBank/DDBJ databases">
        <authorList>
            <person name="Hejnol A."/>
        </authorList>
    </citation>
    <scope>NUCLEOTIDE SEQUENCE [LARGE SCALE GENOMIC DNA]</scope>
</reference>
<feature type="compositionally biased region" description="Polar residues" evidence="3">
    <location>
        <begin position="531"/>
        <end position="545"/>
    </location>
</feature>
<protein>
    <submittedName>
        <fullName evidence="6">DgyrCDS5086</fullName>
    </submittedName>
</protein>
<dbReference type="PANTHER" id="PTHR22999">
    <property type="entry name" value="PX SERINE/THREONINE KINASE PXK"/>
    <property type="match status" value="1"/>
</dbReference>
<dbReference type="GO" id="GO:0008333">
    <property type="term" value="P:endosome to lysosome transport"/>
    <property type="evidence" value="ECO:0007669"/>
    <property type="project" value="TreeGrafter"/>
</dbReference>
<dbReference type="GO" id="GO:0006622">
    <property type="term" value="P:protein targeting to lysosome"/>
    <property type="evidence" value="ECO:0007669"/>
    <property type="project" value="TreeGrafter"/>
</dbReference>
<gene>
    <name evidence="6" type="ORF">DGYR_LOCUS4813</name>
</gene>
<feature type="compositionally biased region" description="Polar residues" evidence="3">
    <location>
        <begin position="507"/>
        <end position="524"/>
    </location>
</feature>
<feature type="compositionally biased region" description="Basic and acidic residues" evidence="3">
    <location>
        <begin position="434"/>
        <end position="456"/>
    </location>
</feature>
<dbReference type="PROSITE" id="PS50011">
    <property type="entry name" value="PROTEIN_KINASE_DOM"/>
    <property type="match status" value="1"/>
</dbReference>
<dbReference type="PANTHER" id="PTHR22999:SF40">
    <property type="entry name" value="PX DOMAIN-CONTAINING PROTEIN KINASE-LIKE PROTEIN"/>
    <property type="match status" value="1"/>
</dbReference>
<evidence type="ECO:0000259" key="5">
    <source>
        <dbReference type="PROSITE" id="PS50195"/>
    </source>
</evidence>
<dbReference type="InterPro" id="IPR000719">
    <property type="entry name" value="Prot_kinase_dom"/>
</dbReference>
<evidence type="ECO:0000259" key="4">
    <source>
        <dbReference type="PROSITE" id="PS50011"/>
    </source>
</evidence>
<dbReference type="SMART" id="SM00220">
    <property type="entry name" value="S_TKc"/>
    <property type="match status" value="1"/>
</dbReference>